<evidence type="ECO:0000313" key="1">
    <source>
        <dbReference type="EMBL" id="EFD01214.1"/>
    </source>
</evidence>
<proteinExistence type="predicted"/>
<dbReference type="EMBL" id="ACIO01000032">
    <property type="protein sequence ID" value="EFD01214.1"/>
    <property type="molecule type" value="Genomic_DNA"/>
</dbReference>
<accession>D3AAB5</accession>
<sequence length="45" mass="5255">MAGRERTGRDAPVSLFIINVKKRPQNRISYEFQNILQNHDAKKTL</sequence>
<evidence type="ECO:0000313" key="2">
    <source>
        <dbReference type="Proteomes" id="UP000004968"/>
    </source>
</evidence>
<dbReference type="AlphaFoldDB" id="D3AAB5"/>
<comment type="caution">
    <text evidence="1">The sequence shown here is derived from an EMBL/GenBank/DDBJ whole genome shotgun (WGS) entry which is preliminary data.</text>
</comment>
<dbReference type="Proteomes" id="UP000004968">
    <property type="component" value="Unassembled WGS sequence"/>
</dbReference>
<gene>
    <name evidence="1" type="ORF">CLOSTHATH_00536</name>
</gene>
<dbReference type="HOGENOM" id="CLU_3200756_0_0_9"/>
<name>D3AAB5_9FIRM</name>
<reference evidence="1 2" key="1">
    <citation type="submission" date="2010-01" db="EMBL/GenBank/DDBJ databases">
        <authorList>
            <person name="Weinstock G."/>
            <person name="Sodergren E."/>
            <person name="Clifton S."/>
            <person name="Fulton L."/>
            <person name="Fulton B."/>
            <person name="Courtney L."/>
            <person name="Fronick C."/>
            <person name="Harrison M."/>
            <person name="Strong C."/>
            <person name="Farmer C."/>
            <person name="Delahaunty K."/>
            <person name="Markovic C."/>
            <person name="Hall O."/>
            <person name="Minx P."/>
            <person name="Tomlinson C."/>
            <person name="Mitreva M."/>
            <person name="Nelson J."/>
            <person name="Hou S."/>
            <person name="Wollam A."/>
            <person name="Pepin K.H."/>
            <person name="Johnson M."/>
            <person name="Bhonagiri V."/>
            <person name="Nash W.E."/>
            <person name="Warren W."/>
            <person name="Chinwalla A."/>
            <person name="Mardis E.R."/>
            <person name="Wilson R.K."/>
        </authorList>
    </citation>
    <scope>NUCLEOTIDE SEQUENCE [LARGE SCALE GENOMIC DNA]</scope>
    <source>
        <strain evidence="1 2">DSM 13479</strain>
    </source>
</reference>
<protein>
    <submittedName>
        <fullName evidence="1">Uncharacterized protein</fullName>
    </submittedName>
</protein>
<organism evidence="1 2">
    <name type="scientific">Hungatella hathewayi DSM 13479</name>
    <dbReference type="NCBI Taxonomy" id="566550"/>
    <lineage>
        <taxon>Bacteria</taxon>
        <taxon>Bacillati</taxon>
        <taxon>Bacillota</taxon>
        <taxon>Clostridia</taxon>
        <taxon>Lachnospirales</taxon>
        <taxon>Lachnospiraceae</taxon>
        <taxon>Hungatella</taxon>
    </lineage>
</organism>